<dbReference type="Proteomes" id="UP000337909">
    <property type="component" value="Unassembled WGS sequence"/>
</dbReference>
<sequence precursor="true">MIIEKAPRLLFAGLSLLLSSSTWADFTATPEEARGMAKEAYLYGFPVDGLLKIVGATQTGITTEAFMDNTKTWLSQARHPKTGRPYTEMIYQPMLEMLDYLRSQDFKTYFVSSFVIQFQIKDGEPSILRTAKLAHTNDGPGKPQSIDAIIGRCPLQAFGDSDGDHA</sequence>
<dbReference type="Gene3D" id="3.40.50.1000">
    <property type="entry name" value="HAD superfamily/HAD-like"/>
    <property type="match status" value="1"/>
</dbReference>
<evidence type="ECO:0000256" key="1">
    <source>
        <dbReference type="SAM" id="SignalP"/>
    </source>
</evidence>
<keyword evidence="1" id="KW-0732">Signal</keyword>
<name>A0A5E7BF45_PSEFL</name>
<reference evidence="2 3" key="1">
    <citation type="submission" date="2019-09" db="EMBL/GenBank/DDBJ databases">
        <authorList>
            <person name="Chandra G."/>
            <person name="Truman W A."/>
        </authorList>
    </citation>
    <scope>NUCLEOTIDE SEQUENCE [LARGE SCALE GENOMIC DNA]</scope>
    <source>
        <strain evidence="2">PS691</strain>
    </source>
</reference>
<protein>
    <submittedName>
        <fullName evidence="2">Uncharacterized protein</fullName>
    </submittedName>
</protein>
<feature type="chain" id="PRO_5022708083" evidence="1">
    <location>
        <begin position="25"/>
        <end position="166"/>
    </location>
</feature>
<dbReference type="AlphaFoldDB" id="A0A5E7BF45"/>
<dbReference type="InterPro" id="IPR023214">
    <property type="entry name" value="HAD_sf"/>
</dbReference>
<gene>
    <name evidence="2" type="ORF">PS691_01807</name>
</gene>
<feature type="signal peptide" evidence="1">
    <location>
        <begin position="1"/>
        <end position="24"/>
    </location>
</feature>
<dbReference type="EMBL" id="CABVHQ010000013">
    <property type="protein sequence ID" value="VVN90239.1"/>
    <property type="molecule type" value="Genomic_DNA"/>
</dbReference>
<evidence type="ECO:0000313" key="2">
    <source>
        <dbReference type="EMBL" id="VVN90239.1"/>
    </source>
</evidence>
<organism evidence="2 3">
    <name type="scientific">Pseudomonas fluorescens</name>
    <dbReference type="NCBI Taxonomy" id="294"/>
    <lineage>
        <taxon>Bacteria</taxon>
        <taxon>Pseudomonadati</taxon>
        <taxon>Pseudomonadota</taxon>
        <taxon>Gammaproteobacteria</taxon>
        <taxon>Pseudomonadales</taxon>
        <taxon>Pseudomonadaceae</taxon>
        <taxon>Pseudomonas</taxon>
    </lineage>
</organism>
<evidence type="ECO:0000313" key="3">
    <source>
        <dbReference type="Proteomes" id="UP000337909"/>
    </source>
</evidence>
<proteinExistence type="predicted"/>
<accession>A0A5E7BF45</accession>